<dbReference type="OrthoDB" id="411145at2759"/>
<evidence type="ECO:0000256" key="1">
    <source>
        <dbReference type="ARBA" id="ARBA00012633"/>
    </source>
</evidence>
<sequence>MVGHVTVLIGIAAEGRPVGGVIAQPFYVEGSKEIVDSNNIVAKSVPRIIWSFEGMGLHGLTPSLPFDKLQNTKLPFPIDPSVKPGDVHHTIVTTRSHPTALVTRAIEACSPTEV</sequence>
<evidence type="ECO:0000313" key="2">
    <source>
        <dbReference type="EMBL" id="VEL40377.1"/>
    </source>
</evidence>
<keyword evidence="3" id="KW-1185">Reference proteome</keyword>
<dbReference type="GO" id="GO:0008441">
    <property type="term" value="F:3'(2'),5'-bisphosphate nucleotidase activity"/>
    <property type="evidence" value="ECO:0007669"/>
    <property type="project" value="UniProtKB-EC"/>
</dbReference>
<accession>A0A448XMM5</accession>
<evidence type="ECO:0000313" key="3">
    <source>
        <dbReference type="Proteomes" id="UP000784294"/>
    </source>
</evidence>
<comment type="caution">
    <text evidence="2">The sequence shown here is derived from an EMBL/GenBank/DDBJ whole genome shotgun (WGS) entry which is preliminary data.</text>
</comment>
<dbReference type="Proteomes" id="UP000784294">
    <property type="component" value="Unassembled WGS sequence"/>
</dbReference>
<name>A0A448XMM5_9PLAT</name>
<organism evidence="2 3">
    <name type="scientific">Protopolystoma xenopodis</name>
    <dbReference type="NCBI Taxonomy" id="117903"/>
    <lineage>
        <taxon>Eukaryota</taxon>
        <taxon>Metazoa</taxon>
        <taxon>Spiralia</taxon>
        <taxon>Lophotrochozoa</taxon>
        <taxon>Platyhelminthes</taxon>
        <taxon>Monogenea</taxon>
        <taxon>Polyopisthocotylea</taxon>
        <taxon>Polystomatidea</taxon>
        <taxon>Polystomatidae</taxon>
        <taxon>Protopolystoma</taxon>
    </lineage>
</organism>
<protein>
    <recommendedName>
        <fullName evidence="1">3'(2'),5'-bisphosphate nucleotidase</fullName>
        <ecNumber evidence="1">3.1.3.7</ecNumber>
    </recommendedName>
</protein>
<dbReference type="PANTHER" id="PTHR43028:SF5">
    <property type="entry name" value="3'(2'),5'-BISPHOSPHATE NUCLEOTIDASE 1"/>
    <property type="match status" value="1"/>
</dbReference>
<dbReference type="EC" id="3.1.3.7" evidence="1"/>
<dbReference type="InterPro" id="IPR050725">
    <property type="entry name" value="CysQ/Inositol_MonoPase"/>
</dbReference>
<dbReference type="PANTHER" id="PTHR43028">
    <property type="entry name" value="3'(2'),5'-BISPHOSPHATE NUCLEOTIDASE 1"/>
    <property type="match status" value="1"/>
</dbReference>
<proteinExistence type="predicted"/>
<dbReference type="AlphaFoldDB" id="A0A448XMM5"/>
<gene>
    <name evidence="2" type="ORF">PXEA_LOCUS33817</name>
</gene>
<dbReference type="EMBL" id="CAAALY010264665">
    <property type="protein sequence ID" value="VEL40377.1"/>
    <property type="molecule type" value="Genomic_DNA"/>
</dbReference>
<reference evidence="2" key="1">
    <citation type="submission" date="2018-11" db="EMBL/GenBank/DDBJ databases">
        <authorList>
            <consortium name="Pathogen Informatics"/>
        </authorList>
    </citation>
    <scope>NUCLEOTIDE SEQUENCE</scope>
</reference>
<dbReference type="Gene3D" id="3.30.540.10">
    <property type="entry name" value="Fructose-1,6-Bisphosphatase, subunit A, domain 1"/>
    <property type="match status" value="1"/>
</dbReference>